<gene>
    <name evidence="1" type="primary">ORF167778</name>
</gene>
<name>A0A0B7B6E9_9EUPU</name>
<sequence length="93" mass="10809">RIPPLRGKTLENYLGGEGRRVGGGELEIGLQLERKHQEVNRQMADSVPSASDRTCWRAITARRMQRQHTKLMMDILSVDFCLLYFMLKYNQDL</sequence>
<feature type="non-terminal residue" evidence="1">
    <location>
        <position position="1"/>
    </location>
</feature>
<organism evidence="1">
    <name type="scientific">Arion vulgaris</name>
    <dbReference type="NCBI Taxonomy" id="1028688"/>
    <lineage>
        <taxon>Eukaryota</taxon>
        <taxon>Metazoa</taxon>
        <taxon>Spiralia</taxon>
        <taxon>Lophotrochozoa</taxon>
        <taxon>Mollusca</taxon>
        <taxon>Gastropoda</taxon>
        <taxon>Heterobranchia</taxon>
        <taxon>Euthyneura</taxon>
        <taxon>Panpulmonata</taxon>
        <taxon>Eupulmonata</taxon>
        <taxon>Stylommatophora</taxon>
        <taxon>Helicina</taxon>
        <taxon>Arionoidea</taxon>
        <taxon>Arionidae</taxon>
        <taxon>Arion</taxon>
    </lineage>
</organism>
<protein>
    <submittedName>
        <fullName evidence="1">Uncharacterized protein</fullName>
    </submittedName>
</protein>
<dbReference type="EMBL" id="HACG01042039">
    <property type="protein sequence ID" value="CEK88904.1"/>
    <property type="molecule type" value="Transcribed_RNA"/>
</dbReference>
<dbReference type="AlphaFoldDB" id="A0A0B7B6E9"/>
<reference evidence="1" key="1">
    <citation type="submission" date="2014-12" db="EMBL/GenBank/DDBJ databases">
        <title>Insight into the proteome of Arion vulgaris.</title>
        <authorList>
            <person name="Aradska J."/>
            <person name="Bulat T."/>
            <person name="Smidak R."/>
            <person name="Sarate P."/>
            <person name="Gangsoo J."/>
            <person name="Sialana F."/>
            <person name="Bilban M."/>
            <person name="Lubec G."/>
        </authorList>
    </citation>
    <scope>NUCLEOTIDE SEQUENCE</scope>
    <source>
        <tissue evidence="1">Skin</tissue>
    </source>
</reference>
<proteinExistence type="predicted"/>
<evidence type="ECO:0000313" key="1">
    <source>
        <dbReference type="EMBL" id="CEK88904.1"/>
    </source>
</evidence>
<accession>A0A0B7B6E9</accession>